<evidence type="ECO:0000256" key="5">
    <source>
        <dbReference type="ARBA" id="ARBA00020267"/>
    </source>
</evidence>
<dbReference type="SUPFAM" id="SSF50978">
    <property type="entry name" value="WD40 repeat-like"/>
    <property type="match status" value="2"/>
</dbReference>
<comment type="similarity">
    <text evidence="4">Belongs to the WD repeat ELP2 family.</text>
</comment>
<comment type="pathway">
    <text evidence="3">tRNA modification; 5-methoxycarbonylmethyl-2-thiouridine-tRNA biosynthesis.</text>
</comment>
<dbReference type="PANTHER" id="PTHR44111">
    <property type="entry name" value="ELONGATOR COMPLEX PROTEIN 2"/>
    <property type="match status" value="1"/>
</dbReference>
<dbReference type="PROSITE" id="PS50082">
    <property type="entry name" value="WD_REPEATS_2"/>
    <property type="match status" value="3"/>
</dbReference>
<dbReference type="GO" id="GO:0005737">
    <property type="term" value="C:cytoplasm"/>
    <property type="evidence" value="ECO:0007669"/>
    <property type="project" value="UniProtKB-SubCell"/>
</dbReference>
<dbReference type="EMBL" id="JBJQND010000019">
    <property type="protein sequence ID" value="KAL3831247.1"/>
    <property type="molecule type" value="Genomic_DNA"/>
</dbReference>
<evidence type="ECO:0000313" key="12">
    <source>
        <dbReference type="EMBL" id="KAL3831247.1"/>
    </source>
</evidence>
<keyword evidence="8" id="KW-0819">tRNA processing</keyword>
<dbReference type="PANTHER" id="PTHR44111:SF1">
    <property type="entry name" value="ELONGATOR COMPLEX PROTEIN 2"/>
    <property type="match status" value="1"/>
</dbReference>
<evidence type="ECO:0000256" key="11">
    <source>
        <dbReference type="PROSITE-ProRule" id="PRU00221"/>
    </source>
</evidence>
<organism evidence="12 13">
    <name type="scientific">Sinanodonta woodiana</name>
    <name type="common">Chinese pond mussel</name>
    <name type="synonym">Anodonta woodiana</name>
    <dbReference type="NCBI Taxonomy" id="1069815"/>
    <lineage>
        <taxon>Eukaryota</taxon>
        <taxon>Metazoa</taxon>
        <taxon>Spiralia</taxon>
        <taxon>Lophotrochozoa</taxon>
        <taxon>Mollusca</taxon>
        <taxon>Bivalvia</taxon>
        <taxon>Autobranchia</taxon>
        <taxon>Heteroconchia</taxon>
        <taxon>Palaeoheterodonta</taxon>
        <taxon>Unionida</taxon>
        <taxon>Unionoidea</taxon>
        <taxon>Unionidae</taxon>
        <taxon>Unioninae</taxon>
        <taxon>Sinanodonta</taxon>
    </lineage>
</organism>
<evidence type="ECO:0000256" key="6">
    <source>
        <dbReference type="ARBA" id="ARBA00022490"/>
    </source>
</evidence>
<keyword evidence="9" id="KW-0677">Repeat</keyword>
<dbReference type="InterPro" id="IPR001680">
    <property type="entry name" value="WD40_rpt"/>
</dbReference>
<proteinExistence type="inferred from homology"/>
<dbReference type="InterPro" id="IPR037289">
    <property type="entry name" value="Elp2"/>
</dbReference>
<dbReference type="FunFam" id="2.130.10.10:FF:001709">
    <property type="entry name" value="Elongator complex protein 2"/>
    <property type="match status" value="1"/>
</dbReference>
<keyword evidence="13" id="KW-1185">Reference proteome</keyword>
<dbReference type="FunFam" id="2.130.10.10:FF:000575">
    <property type="entry name" value="Elongator acetyltransferase complex subunit 2"/>
    <property type="match status" value="1"/>
</dbReference>
<sequence>MAAISTCYISAGCNRTPNIADWGRNNLLCFGTCRSVAICVPEGTPRNEVCTIQATLVGHKGKVNCVRWIRNADHAPETELVSGSVDKTAICWKLKEGEYTISNILTGHDGPVTAVDALCLPALNGETSGRQLIVTTSADSSVRIWNKVEGKDMENTQTLTYGRGFILSVSLVQVPHTDLVLLACAGDDMKVHLYIEQDTASGRQFTSVMTLPGHEDWVRAVNLTVDDSGDILLASAGQDHIIRMWRLSPREKDTGVREGFIRDLPLSQDIRMKEDTFNFKCKGKEVVYAVSLESVLSGHENWIYSVRWQPSIKTETGYHQPIFLLSASMDKTMILWKPDKDSGVWVEAVRVGEVGGNTLGLYGGMFGPDGLSILAHGYQGAFHHWKYNPASNLWEAMVTVSGHFDVVQDLDWDRGGGQFLLTTSSDQTTRLHAPWVKSDRELAWYELARPQVHGYDMQCCTMIHRYQFASGAEEKVVRVFDAPQNFIENFCAICGLNLENELAKEEAANKPEGASVPALGLSNKAIFAGETRDMTKDLEIKPGENEQYTDLYFRAVSLKEPPSEEHLLQNTLWPEVQKLYGHGYEIFALACDPVGKILASACKAVKAEHAGIILWDTVTWQQLCTLHGHSLTITQIAFSHSGEYLLSVSRDRTWCLFKRRQPDQSESDPIFSKVACVDKKTAIHSRIIWSCAWSHDDKHFVTASRDKKVIVWSCPKGNGEKVHTDHCPAGILDVSASATAVDMAPDKMLDESYLVSIGLETGSILLYKWLPGEKSSWRSVGVIDKFAHHLTVKRLKFRPCFGFAGIHGDDMKLKDNSVIDRKNLLQLASCGEDQSVRVFNINLTKL</sequence>
<evidence type="ECO:0000256" key="1">
    <source>
        <dbReference type="ARBA" id="ARBA00004123"/>
    </source>
</evidence>
<gene>
    <name evidence="12" type="ORF">ACJMK2_023021</name>
</gene>
<evidence type="ECO:0000256" key="3">
    <source>
        <dbReference type="ARBA" id="ARBA00005043"/>
    </source>
</evidence>
<name>A0ABD3T4H1_SINWO</name>
<dbReference type="GO" id="GO:0005634">
    <property type="term" value="C:nucleus"/>
    <property type="evidence" value="ECO:0007669"/>
    <property type="project" value="UniProtKB-SubCell"/>
</dbReference>
<dbReference type="SMART" id="SM00320">
    <property type="entry name" value="WD40"/>
    <property type="match status" value="10"/>
</dbReference>
<accession>A0ABD3T4H1</accession>
<dbReference type="GO" id="GO:0008033">
    <property type="term" value="P:tRNA processing"/>
    <property type="evidence" value="ECO:0007669"/>
    <property type="project" value="UniProtKB-KW"/>
</dbReference>
<dbReference type="InterPro" id="IPR015943">
    <property type="entry name" value="WD40/YVTN_repeat-like_dom_sf"/>
</dbReference>
<protein>
    <recommendedName>
        <fullName evidence="5">Elongator complex protein 2</fullName>
    </recommendedName>
</protein>
<keyword evidence="10" id="KW-0539">Nucleus</keyword>
<comment type="caution">
    <text evidence="12">The sequence shown here is derived from an EMBL/GenBank/DDBJ whole genome shotgun (WGS) entry which is preliminary data.</text>
</comment>
<feature type="repeat" description="WD" evidence="11">
    <location>
        <begin position="56"/>
        <end position="102"/>
    </location>
</feature>
<feature type="repeat" description="WD" evidence="11">
    <location>
        <begin position="681"/>
        <end position="713"/>
    </location>
</feature>
<dbReference type="Proteomes" id="UP001634394">
    <property type="component" value="Unassembled WGS sequence"/>
</dbReference>
<evidence type="ECO:0000256" key="2">
    <source>
        <dbReference type="ARBA" id="ARBA00004496"/>
    </source>
</evidence>
<dbReference type="Gene3D" id="2.130.10.10">
    <property type="entry name" value="YVTN repeat-like/Quinoprotein amine dehydrogenase"/>
    <property type="match status" value="5"/>
</dbReference>
<dbReference type="AlphaFoldDB" id="A0ABD3T4H1"/>
<evidence type="ECO:0000256" key="10">
    <source>
        <dbReference type="ARBA" id="ARBA00023242"/>
    </source>
</evidence>
<comment type="subcellular location">
    <subcellularLocation>
        <location evidence="2">Cytoplasm</location>
    </subcellularLocation>
    <subcellularLocation>
        <location evidence="1">Nucleus</location>
    </subcellularLocation>
</comment>
<keyword evidence="6" id="KW-0963">Cytoplasm</keyword>
<keyword evidence="7 11" id="KW-0853">WD repeat</keyword>
<dbReference type="Pfam" id="PF00400">
    <property type="entry name" value="WD40"/>
    <property type="match status" value="6"/>
</dbReference>
<evidence type="ECO:0000256" key="9">
    <source>
        <dbReference type="ARBA" id="ARBA00022737"/>
    </source>
</evidence>
<evidence type="ECO:0000313" key="13">
    <source>
        <dbReference type="Proteomes" id="UP001634394"/>
    </source>
</evidence>
<evidence type="ECO:0000256" key="4">
    <source>
        <dbReference type="ARBA" id="ARBA00005881"/>
    </source>
</evidence>
<feature type="repeat" description="WD" evidence="11">
    <location>
        <begin position="211"/>
        <end position="248"/>
    </location>
</feature>
<dbReference type="InterPro" id="IPR036322">
    <property type="entry name" value="WD40_repeat_dom_sf"/>
</dbReference>
<evidence type="ECO:0000256" key="8">
    <source>
        <dbReference type="ARBA" id="ARBA00022694"/>
    </source>
</evidence>
<evidence type="ECO:0000256" key="7">
    <source>
        <dbReference type="ARBA" id="ARBA00022574"/>
    </source>
</evidence>
<reference evidence="12 13" key="1">
    <citation type="submission" date="2024-11" db="EMBL/GenBank/DDBJ databases">
        <title>Chromosome-level genome assembly of the freshwater bivalve Anodonta woodiana.</title>
        <authorList>
            <person name="Chen X."/>
        </authorList>
    </citation>
    <scope>NUCLEOTIDE SEQUENCE [LARGE SCALE GENOMIC DNA]</scope>
    <source>
        <strain evidence="12">MN2024</strain>
        <tissue evidence="12">Gills</tissue>
    </source>
</reference>